<dbReference type="PANTHER" id="PTHR13887:SF14">
    <property type="entry name" value="DISULFIDE BOND FORMATION PROTEIN D"/>
    <property type="match status" value="1"/>
</dbReference>
<evidence type="ECO:0000256" key="1">
    <source>
        <dbReference type="ARBA" id="ARBA00005791"/>
    </source>
</evidence>
<dbReference type="RefSeq" id="WP_211020076.1">
    <property type="nucleotide sequence ID" value="NZ_BOSL01000011.1"/>
</dbReference>
<evidence type="ECO:0000256" key="2">
    <source>
        <dbReference type="ARBA" id="ARBA00022729"/>
    </source>
</evidence>
<evidence type="ECO:0000256" key="3">
    <source>
        <dbReference type="ARBA" id="ARBA00023002"/>
    </source>
</evidence>
<dbReference type="EMBL" id="BOSL01000011">
    <property type="protein sequence ID" value="GIP54324.1"/>
    <property type="molecule type" value="Genomic_DNA"/>
</dbReference>
<evidence type="ECO:0000256" key="5">
    <source>
        <dbReference type="ARBA" id="ARBA00023284"/>
    </source>
</evidence>
<dbReference type="PANTHER" id="PTHR13887">
    <property type="entry name" value="GLUTATHIONE S-TRANSFERASE KAPPA"/>
    <property type="match status" value="1"/>
</dbReference>
<accession>A0ABQ4MEF4</accession>
<evidence type="ECO:0000313" key="8">
    <source>
        <dbReference type="EMBL" id="GIP54324.1"/>
    </source>
</evidence>
<keyword evidence="6" id="KW-1133">Transmembrane helix</keyword>
<dbReference type="Pfam" id="PF13462">
    <property type="entry name" value="Thioredoxin_4"/>
    <property type="match status" value="1"/>
</dbReference>
<gene>
    <name evidence="8" type="ORF">J42TS3_33590</name>
</gene>
<keyword evidence="3" id="KW-0560">Oxidoreductase</keyword>
<feature type="domain" description="Thioredoxin" evidence="7">
    <location>
        <begin position="45"/>
        <end position="237"/>
    </location>
</feature>
<dbReference type="InterPro" id="IPR036249">
    <property type="entry name" value="Thioredoxin-like_sf"/>
</dbReference>
<feature type="transmembrane region" description="Helical" evidence="6">
    <location>
        <begin position="29"/>
        <end position="48"/>
    </location>
</feature>
<dbReference type="InterPro" id="IPR012336">
    <property type="entry name" value="Thioredoxin-like_fold"/>
</dbReference>
<evidence type="ECO:0000313" key="9">
    <source>
        <dbReference type="Proteomes" id="UP000679992"/>
    </source>
</evidence>
<keyword evidence="2" id="KW-0732">Signal</keyword>
<evidence type="ECO:0000256" key="4">
    <source>
        <dbReference type="ARBA" id="ARBA00023157"/>
    </source>
</evidence>
<evidence type="ECO:0000256" key="6">
    <source>
        <dbReference type="SAM" id="Phobius"/>
    </source>
</evidence>
<name>A0ABQ4MEF4_9BACL</name>
<comment type="similarity">
    <text evidence="1">Belongs to the thioredoxin family. DsbA subfamily.</text>
</comment>
<dbReference type="PROSITE" id="PS51352">
    <property type="entry name" value="THIOREDOXIN_2"/>
    <property type="match status" value="1"/>
</dbReference>
<dbReference type="Gene3D" id="3.40.30.10">
    <property type="entry name" value="Glutaredoxin"/>
    <property type="match status" value="1"/>
</dbReference>
<keyword evidence="5" id="KW-0676">Redox-active center</keyword>
<protein>
    <recommendedName>
        <fullName evidence="7">Thioredoxin domain-containing protein</fullName>
    </recommendedName>
</protein>
<evidence type="ECO:0000259" key="7">
    <source>
        <dbReference type="PROSITE" id="PS51352"/>
    </source>
</evidence>
<dbReference type="InterPro" id="IPR013766">
    <property type="entry name" value="Thioredoxin_domain"/>
</dbReference>
<keyword evidence="6" id="KW-0812">Transmembrane</keyword>
<organism evidence="8 9">
    <name type="scientific">Paenibacillus vini</name>
    <dbReference type="NCBI Taxonomy" id="1476024"/>
    <lineage>
        <taxon>Bacteria</taxon>
        <taxon>Bacillati</taxon>
        <taxon>Bacillota</taxon>
        <taxon>Bacilli</taxon>
        <taxon>Bacillales</taxon>
        <taxon>Paenibacillaceae</taxon>
        <taxon>Paenibacillus</taxon>
    </lineage>
</organism>
<keyword evidence="9" id="KW-1185">Reference proteome</keyword>
<keyword evidence="6" id="KW-0472">Membrane</keyword>
<sequence>MPPKKQGNALAQRKSNAEKLLQQQRKRRLIWFSTVGVLLILIVVVLSLDPKPVVKAASFDYDNLPVLGQSDAPVKIVEFGDFKCPACKIANDTIKPQLVNDYIEQGKVAFYFMNLPFIGPDSTTAALAVQSVYHQNKDAFWTYFDAIYGNQGEEKVQWATAEYLVGLAKEINLPVDYDLLQKDIEDKTYINEVTEHYNKADKLKIDSTPTFFINGVEFTGNLGNYDEFKQAIDNASNNK</sequence>
<comment type="caution">
    <text evidence="8">The sequence shown here is derived from an EMBL/GenBank/DDBJ whole genome shotgun (WGS) entry which is preliminary data.</text>
</comment>
<proteinExistence type="inferred from homology"/>
<reference evidence="8 9" key="1">
    <citation type="submission" date="2021-03" db="EMBL/GenBank/DDBJ databases">
        <title>Antimicrobial resistance genes in bacteria isolated from Japanese honey, and their potential for conferring macrolide and lincosamide resistance in the American foulbrood pathogen Paenibacillus larvae.</title>
        <authorList>
            <person name="Okamoto M."/>
            <person name="Kumagai M."/>
            <person name="Kanamori H."/>
            <person name="Takamatsu D."/>
        </authorList>
    </citation>
    <scope>NUCLEOTIDE SEQUENCE [LARGE SCALE GENOMIC DNA]</scope>
    <source>
        <strain evidence="8 9">J42TS3</strain>
    </source>
</reference>
<dbReference type="SUPFAM" id="SSF52833">
    <property type="entry name" value="Thioredoxin-like"/>
    <property type="match status" value="1"/>
</dbReference>
<dbReference type="Proteomes" id="UP000679992">
    <property type="component" value="Unassembled WGS sequence"/>
</dbReference>
<keyword evidence="4" id="KW-1015">Disulfide bond</keyword>